<gene>
    <name evidence="12" type="ORF">BAA01_14920</name>
</gene>
<evidence type="ECO:0000313" key="12">
    <source>
        <dbReference type="EMBL" id="OUM85340.1"/>
    </source>
</evidence>
<protein>
    <recommendedName>
        <fullName evidence="10">Phosphate-binding protein</fullName>
    </recommendedName>
</protein>
<keyword evidence="8 10" id="KW-0564">Palmitate</keyword>
<keyword evidence="6 10" id="KW-0592">Phosphate transport</keyword>
<sequence length="314" mass="34093">MVFALAFALLVTGCGAGGGGDTGGNEQGAGAGAEEEKLSGTIRLDGSSTVYPISQAVAEDFMDEHPDVNVTVGFSGTGGGFKKSTAGEIEISNASRTIKEEEKATAEKNGIEFIELKVAIDGLAVVVNKENDFVDHLTVEELKKIWEPNSKVKYWSDVRKEWPKEEIKLYGPGHDSGTFDYFTEAIVGEAGASRSDYTASEDDNVLVTGVTGDKYSLGYFGYAYYQANQDNLKVVPIDAGSGPVQPTEENINTGKYTPLSRPLYIYVNKEFYQTRPEVKAFVKYYMDHVSDIAPEVGYIPLPDSDLAQEKAKLQ</sequence>
<dbReference type="GO" id="GO:0006817">
    <property type="term" value="P:phosphate ion transport"/>
    <property type="evidence" value="ECO:0007669"/>
    <property type="project" value="UniProtKB-UniRule"/>
</dbReference>
<comment type="subcellular location">
    <subcellularLocation>
        <location evidence="2 10">Cell membrane</location>
        <topology evidence="2 10">Lipid-anchor</topology>
    </subcellularLocation>
</comment>
<evidence type="ECO:0000259" key="11">
    <source>
        <dbReference type="Pfam" id="PF12849"/>
    </source>
</evidence>
<evidence type="ECO:0000256" key="4">
    <source>
        <dbReference type="ARBA" id="ARBA00011529"/>
    </source>
</evidence>
<dbReference type="GO" id="GO:0042301">
    <property type="term" value="F:phosphate ion binding"/>
    <property type="evidence" value="ECO:0007669"/>
    <property type="project" value="UniProtKB-UniRule"/>
</dbReference>
<dbReference type="InterPro" id="IPR011862">
    <property type="entry name" value="Phos-bd"/>
</dbReference>
<evidence type="ECO:0000256" key="5">
    <source>
        <dbReference type="ARBA" id="ARBA00022448"/>
    </source>
</evidence>
<keyword evidence="10" id="KW-0472">Membrane</keyword>
<dbReference type="FunFam" id="3.40.190.10:FF:000055">
    <property type="entry name" value="Phosphate ABC transporter, phosphate-binding protein"/>
    <property type="match status" value="1"/>
</dbReference>
<dbReference type="NCBIfam" id="TIGR02136">
    <property type="entry name" value="ptsS_2"/>
    <property type="match status" value="1"/>
</dbReference>
<dbReference type="SUPFAM" id="SSF53850">
    <property type="entry name" value="Periplasmic binding protein-like II"/>
    <property type="match status" value="1"/>
</dbReference>
<evidence type="ECO:0000256" key="3">
    <source>
        <dbReference type="ARBA" id="ARBA00008725"/>
    </source>
</evidence>
<keyword evidence="5 10" id="KW-0813">Transport</keyword>
<evidence type="ECO:0000256" key="10">
    <source>
        <dbReference type="RuleBase" id="RU367119"/>
    </source>
</evidence>
<dbReference type="AlphaFoldDB" id="A0A1Y3PDE7"/>
<dbReference type="Proteomes" id="UP000196475">
    <property type="component" value="Unassembled WGS sequence"/>
</dbReference>
<keyword evidence="10" id="KW-1003">Cell membrane</keyword>
<comment type="function">
    <text evidence="10">Involved in the system for phosphate transport across the cytoplasmic membrane.</text>
</comment>
<evidence type="ECO:0000256" key="9">
    <source>
        <dbReference type="ARBA" id="ARBA00023288"/>
    </source>
</evidence>
<dbReference type="CDD" id="cd13654">
    <property type="entry name" value="PBP2_phosphate_like_2"/>
    <property type="match status" value="1"/>
</dbReference>
<dbReference type="Gene3D" id="3.40.190.10">
    <property type="entry name" value="Periplasmic binding protein-like II"/>
    <property type="match status" value="2"/>
</dbReference>
<evidence type="ECO:0000256" key="6">
    <source>
        <dbReference type="ARBA" id="ARBA00022592"/>
    </source>
</evidence>
<dbReference type="EMBL" id="LZRT01000107">
    <property type="protein sequence ID" value="OUM85340.1"/>
    <property type="molecule type" value="Genomic_DNA"/>
</dbReference>
<proteinExistence type="inferred from homology"/>
<dbReference type="InterPro" id="IPR050811">
    <property type="entry name" value="Phosphate_ABC_transporter"/>
</dbReference>
<comment type="caution">
    <text evidence="12">The sequence shown here is derived from an EMBL/GenBank/DDBJ whole genome shotgun (WGS) entry which is preliminary data.</text>
</comment>
<evidence type="ECO:0000256" key="1">
    <source>
        <dbReference type="ARBA" id="ARBA00002841"/>
    </source>
</evidence>
<organism evidence="12 13">
    <name type="scientific">Bacillus thermozeamaize</name>
    <dbReference type="NCBI Taxonomy" id="230954"/>
    <lineage>
        <taxon>Bacteria</taxon>
        <taxon>Bacillati</taxon>
        <taxon>Bacillota</taxon>
        <taxon>Bacilli</taxon>
        <taxon>Bacillales</taxon>
        <taxon>Bacillaceae</taxon>
        <taxon>Bacillus</taxon>
    </lineage>
</organism>
<name>A0A1Y3PDE7_9BACI</name>
<keyword evidence="9 10" id="KW-0449">Lipoprotein</keyword>
<feature type="domain" description="PBP" evidence="11">
    <location>
        <begin position="32"/>
        <end position="286"/>
    </location>
</feature>
<dbReference type="PANTHER" id="PTHR30570">
    <property type="entry name" value="PERIPLASMIC PHOSPHATE BINDING COMPONENT OF PHOSPHATE ABC TRANSPORTER"/>
    <property type="match status" value="1"/>
</dbReference>
<keyword evidence="7" id="KW-0732">Signal</keyword>
<dbReference type="InterPro" id="IPR024370">
    <property type="entry name" value="PBP_domain"/>
</dbReference>
<dbReference type="GO" id="GO:0005886">
    <property type="term" value="C:plasma membrane"/>
    <property type="evidence" value="ECO:0007669"/>
    <property type="project" value="UniProtKB-SubCell"/>
</dbReference>
<reference evidence="13" key="1">
    <citation type="submission" date="2016-06" db="EMBL/GenBank/DDBJ databases">
        <authorList>
            <person name="Nascimento L."/>
            <person name="Pereira R.V."/>
            <person name="Martins L.F."/>
            <person name="Quaggio R.B."/>
            <person name="Silva A.M."/>
            <person name="Setubal J.C."/>
        </authorList>
    </citation>
    <scope>NUCLEOTIDE SEQUENCE [LARGE SCALE GENOMIC DNA]</scope>
</reference>
<evidence type="ECO:0000256" key="7">
    <source>
        <dbReference type="ARBA" id="ARBA00022729"/>
    </source>
</evidence>
<comment type="subunit">
    <text evidence="4 10">The complex is composed of two ATP-binding proteins (PstB), two transmembrane proteins (PstC and PstA) and a solute-binding protein (PstS).</text>
</comment>
<accession>A0A1Y3PDE7</accession>
<comment type="function">
    <text evidence="1">Part of the ABC transporter complex PstSACB involved in phosphate import.</text>
</comment>
<evidence type="ECO:0000256" key="2">
    <source>
        <dbReference type="ARBA" id="ARBA00004193"/>
    </source>
</evidence>
<dbReference type="Pfam" id="PF12849">
    <property type="entry name" value="PBP_like_2"/>
    <property type="match status" value="1"/>
</dbReference>
<evidence type="ECO:0000256" key="8">
    <source>
        <dbReference type="ARBA" id="ARBA00023139"/>
    </source>
</evidence>
<evidence type="ECO:0000313" key="13">
    <source>
        <dbReference type="Proteomes" id="UP000196475"/>
    </source>
</evidence>
<dbReference type="PANTHER" id="PTHR30570:SF1">
    <property type="entry name" value="PHOSPHATE-BINDING PROTEIN PSTS"/>
    <property type="match status" value="1"/>
</dbReference>
<comment type="similarity">
    <text evidence="3 10">Belongs to the PstS family.</text>
</comment>